<comment type="catalytic activity">
    <reaction evidence="8">
        <text>DNA(n) + a 2'-deoxyribonucleoside 5'-triphosphate = DNA(n+1) + diphosphate</text>
        <dbReference type="Rhea" id="RHEA:22508"/>
        <dbReference type="Rhea" id="RHEA-COMP:17339"/>
        <dbReference type="Rhea" id="RHEA-COMP:17340"/>
        <dbReference type="ChEBI" id="CHEBI:33019"/>
        <dbReference type="ChEBI" id="CHEBI:61560"/>
        <dbReference type="ChEBI" id="CHEBI:173112"/>
        <dbReference type="EC" id="2.7.7.7"/>
    </reaction>
</comment>
<feature type="domain" description="DNA polymerase III delta N-terminal" evidence="9">
    <location>
        <begin position="31"/>
        <end position="151"/>
    </location>
</feature>
<evidence type="ECO:0000256" key="1">
    <source>
        <dbReference type="ARBA" id="ARBA00012417"/>
    </source>
</evidence>
<feature type="domain" description="DNA polymerase III delta subunit-like C-terminal" evidence="10">
    <location>
        <begin position="227"/>
        <end position="345"/>
    </location>
</feature>
<dbReference type="NCBIfam" id="TIGR01128">
    <property type="entry name" value="holA"/>
    <property type="match status" value="1"/>
</dbReference>
<dbReference type="PANTHER" id="PTHR34388">
    <property type="entry name" value="DNA POLYMERASE III SUBUNIT DELTA"/>
    <property type="match status" value="1"/>
</dbReference>
<sequence>MEYVYLTTSPMSLHPDQVLREIKSGKYQSVYFLQGEEPFYIDQIVDFIEDNCIPEAEKGFNQTIMYGKDVTMAQVITNARRFPMMAERQVVIVKEAKDIQDINKEEGQKLLMDYLEKPVPSTVLVFGHKHKKVDGRKPLSKALSKHATLITTAKLREHEVPGWIEQYVKGKGIAIGYESVQLLTEYLGNNLERLSNEISKITINLKKGEEITPQLIQKYVGINKDYNVFELQKAISQGNVLKANQIVNYFAANIKANPIIPTIAVLFSYYSKLLLVHGTKDKSDGGLARALKLPPFVVKEYKMAANRYSLGKVIQCIAVLRDADLKSKGVESGSMSQEDLLKEMVFKLMH</sequence>
<proteinExistence type="inferred from homology"/>
<dbReference type="GO" id="GO:0006261">
    <property type="term" value="P:DNA-templated DNA replication"/>
    <property type="evidence" value="ECO:0007669"/>
    <property type="project" value="TreeGrafter"/>
</dbReference>
<evidence type="ECO:0000313" key="11">
    <source>
        <dbReference type="EMBL" id="SEW22137.1"/>
    </source>
</evidence>
<evidence type="ECO:0000256" key="5">
    <source>
        <dbReference type="ARBA" id="ARBA00022705"/>
    </source>
</evidence>
<dbReference type="GO" id="GO:0003887">
    <property type="term" value="F:DNA-directed DNA polymerase activity"/>
    <property type="evidence" value="ECO:0007669"/>
    <property type="project" value="UniProtKB-KW"/>
</dbReference>
<gene>
    <name evidence="11" type="ORF">SAMN05216290_2027</name>
</gene>
<dbReference type="STRING" id="1267423.SAMN05216290_2027"/>
<dbReference type="SUPFAM" id="SSF52540">
    <property type="entry name" value="P-loop containing nucleoside triphosphate hydrolases"/>
    <property type="match status" value="1"/>
</dbReference>
<evidence type="ECO:0000256" key="6">
    <source>
        <dbReference type="ARBA" id="ARBA00022932"/>
    </source>
</evidence>
<keyword evidence="6" id="KW-0239">DNA-directed DNA polymerase</keyword>
<keyword evidence="3" id="KW-0808">Transferase</keyword>
<keyword evidence="5" id="KW-0235">DNA replication</keyword>
<evidence type="ECO:0000259" key="10">
    <source>
        <dbReference type="Pfam" id="PF21694"/>
    </source>
</evidence>
<evidence type="ECO:0000259" key="9">
    <source>
        <dbReference type="Pfam" id="PF06144"/>
    </source>
</evidence>
<evidence type="ECO:0000256" key="2">
    <source>
        <dbReference type="ARBA" id="ARBA00017703"/>
    </source>
</evidence>
<evidence type="ECO:0000256" key="4">
    <source>
        <dbReference type="ARBA" id="ARBA00022695"/>
    </source>
</evidence>
<dbReference type="InterPro" id="IPR008921">
    <property type="entry name" value="DNA_pol3_clamp-load_cplx_C"/>
</dbReference>
<dbReference type="GO" id="GO:0003677">
    <property type="term" value="F:DNA binding"/>
    <property type="evidence" value="ECO:0007669"/>
    <property type="project" value="InterPro"/>
</dbReference>
<dbReference type="EC" id="2.7.7.7" evidence="1"/>
<evidence type="ECO:0000256" key="7">
    <source>
        <dbReference type="ARBA" id="ARBA00034754"/>
    </source>
</evidence>
<dbReference type="InterPro" id="IPR027417">
    <property type="entry name" value="P-loop_NTPase"/>
</dbReference>
<comment type="similarity">
    <text evidence="7">Belongs to the DNA polymerase HolA subunit family.</text>
</comment>
<dbReference type="AlphaFoldDB" id="A0A1I0Q5E0"/>
<dbReference type="Gene3D" id="1.10.8.60">
    <property type="match status" value="1"/>
</dbReference>
<name>A0A1I0Q5E0_9BACT</name>
<dbReference type="Gene3D" id="1.20.272.10">
    <property type="match status" value="1"/>
</dbReference>
<dbReference type="PANTHER" id="PTHR34388:SF1">
    <property type="entry name" value="DNA POLYMERASE III SUBUNIT DELTA"/>
    <property type="match status" value="1"/>
</dbReference>
<dbReference type="Pfam" id="PF21694">
    <property type="entry name" value="DNA_pol3_delta_C"/>
    <property type="match status" value="1"/>
</dbReference>
<evidence type="ECO:0000313" key="12">
    <source>
        <dbReference type="Proteomes" id="UP000199437"/>
    </source>
</evidence>
<dbReference type="InterPro" id="IPR048466">
    <property type="entry name" value="DNA_pol3_delta-like_C"/>
</dbReference>
<dbReference type="GO" id="GO:0009360">
    <property type="term" value="C:DNA polymerase III complex"/>
    <property type="evidence" value="ECO:0007669"/>
    <property type="project" value="InterPro"/>
</dbReference>
<dbReference type="EMBL" id="FOIR01000002">
    <property type="protein sequence ID" value="SEW22137.1"/>
    <property type="molecule type" value="Genomic_DNA"/>
</dbReference>
<evidence type="ECO:0000256" key="3">
    <source>
        <dbReference type="ARBA" id="ARBA00022679"/>
    </source>
</evidence>
<evidence type="ECO:0000256" key="8">
    <source>
        <dbReference type="ARBA" id="ARBA00049244"/>
    </source>
</evidence>
<dbReference type="InterPro" id="IPR010372">
    <property type="entry name" value="DNA_pol3_delta_N"/>
</dbReference>
<keyword evidence="4" id="KW-0548">Nucleotidyltransferase</keyword>
<dbReference type="Proteomes" id="UP000199437">
    <property type="component" value="Unassembled WGS sequence"/>
</dbReference>
<dbReference type="Gene3D" id="3.40.50.300">
    <property type="entry name" value="P-loop containing nucleotide triphosphate hydrolases"/>
    <property type="match status" value="1"/>
</dbReference>
<dbReference type="InterPro" id="IPR005790">
    <property type="entry name" value="DNA_polIII_delta"/>
</dbReference>
<accession>A0A1I0Q5E0</accession>
<protein>
    <recommendedName>
        <fullName evidence="2">DNA polymerase III subunit delta</fullName>
        <ecNumber evidence="1">2.7.7.7</ecNumber>
    </recommendedName>
</protein>
<organism evidence="11 12">
    <name type="scientific">Roseivirga pacifica</name>
    <dbReference type="NCBI Taxonomy" id="1267423"/>
    <lineage>
        <taxon>Bacteria</taxon>
        <taxon>Pseudomonadati</taxon>
        <taxon>Bacteroidota</taxon>
        <taxon>Cytophagia</taxon>
        <taxon>Cytophagales</taxon>
        <taxon>Roseivirgaceae</taxon>
        <taxon>Roseivirga</taxon>
    </lineage>
</organism>
<keyword evidence="12" id="KW-1185">Reference proteome</keyword>
<reference evidence="12" key="1">
    <citation type="submission" date="2016-10" db="EMBL/GenBank/DDBJ databases">
        <authorList>
            <person name="Varghese N."/>
            <person name="Submissions S."/>
        </authorList>
    </citation>
    <scope>NUCLEOTIDE SEQUENCE [LARGE SCALE GENOMIC DNA]</scope>
    <source>
        <strain evidence="12">CGMCC 1.12402</strain>
    </source>
</reference>
<dbReference type="Pfam" id="PF06144">
    <property type="entry name" value="DNA_pol3_delta"/>
    <property type="match status" value="1"/>
</dbReference>
<dbReference type="SUPFAM" id="SSF48019">
    <property type="entry name" value="post-AAA+ oligomerization domain-like"/>
    <property type="match status" value="1"/>
</dbReference>